<dbReference type="InterPro" id="IPR001761">
    <property type="entry name" value="Peripla_BP/Lac1_sug-bd_dom"/>
</dbReference>
<evidence type="ECO:0000259" key="4">
    <source>
        <dbReference type="PROSITE" id="PS50932"/>
    </source>
</evidence>
<reference evidence="5 6" key="1">
    <citation type="submission" date="2014-10" db="EMBL/GenBank/DDBJ databases">
        <title>Genome sequence of Erwinia typographi M043b.</title>
        <authorList>
            <person name="Chan K.-G."/>
            <person name="Tan W.-S."/>
        </authorList>
    </citation>
    <scope>NUCLEOTIDE SEQUENCE [LARGE SCALE GENOMIC DNA]</scope>
    <source>
        <strain evidence="5 6">M043b</strain>
    </source>
</reference>
<dbReference type="SUPFAM" id="SSF47413">
    <property type="entry name" value="lambda repressor-like DNA-binding domains"/>
    <property type="match status" value="1"/>
</dbReference>
<dbReference type="InterPro" id="IPR028082">
    <property type="entry name" value="Peripla_BP_I"/>
</dbReference>
<accession>A0A0A3Z8C3</accession>
<evidence type="ECO:0000256" key="2">
    <source>
        <dbReference type="ARBA" id="ARBA00023125"/>
    </source>
</evidence>
<dbReference type="GO" id="GO:0003700">
    <property type="term" value="F:DNA-binding transcription factor activity"/>
    <property type="evidence" value="ECO:0007669"/>
    <property type="project" value="TreeGrafter"/>
</dbReference>
<dbReference type="SUPFAM" id="SSF53822">
    <property type="entry name" value="Periplasmic binding protein-like I"/>
    <property type="match status" value="1"/>
</dbReference>
<keyword evidence="3" id="KW-0804">Transcription</keyword>
<evidence type="ECO:0000256" key="3">
    <source>
        <dbReference type="ARBA" id="ARBA00023163"/>
    </source>
</evidence>
<dbReference type="SMART" id="SM00354">
    <property type="entry name" value="HTH_LACI"/>
    <property type="match status" value="1"/>
</dbReference>
<feature type="domain" description="HTH lacI-type" evidence="4">
    <location>
        <begin position="1"/>
        <end position="50"/>
    </location>
</feature>
<protein>
    <submittedName>
        <fullName evidence="5">LacI family transcriptional regulator</fullName>
    </submittedName>
</protein>
<dbReference type="Gene3D" id="3.40.50.2300">
    <property type="match status" value="2"/>
</dbReference>
<organism evidence="5 6">
    <name type="scientific">Erwinia typographi</name>
    <dbReference type="NCBI Taxonomy" id="371042"/>
    <lineage>
        <taxon>Bacteria</taxon>
        <taxon>Pseudomonadati</taxon>
        <taxon>Pseudomonadota</taxon>
        <taxon>Gammaproteobacteria</taxon>
        <taxon>Enterobacterales</taxon>
        <taxon>Erwiniaceae</taxon>
        <taxon>Erwinia</taxon>
    </lineage>
</organism>
<dbReference type="GO" id="GO:0000976">
    <property type="term" value="F:transcription cis-regulatory region binding"/>
    <property type="evidence" value="ECO:0007669"/>
    <property type="project" value="TreeGrafter"/>
</dbReference>
<dbReference type="PANTHER" id="PTHR30146:SF109">
    <property type="entry name" value="HTH-TYPE TRANSCRIPTIONAL REGULATOR GALS"/>
    <property type="match status" value="1"/>
</dbReference>
<keyword evidence="2" id="KW-0238">DNA-binding</keyword>
<dbReference type="PANTHER" id="PTHR30146">
    <property type="entry name" value="LACI-RELATED TRANSCRIPTIONAL REPRESSOR"/>
    <property type="match status" value="1"/>
</dbReference>
<evidence type="ECO:0000313" key="5">
    <source>
        <dbReference type="EMBL" id="KGT93901.1"/>
    </source>
</evidence>
<dbReference type="CDD" id="cd01392">
    <property type="entry name" value="HTH_LacI"/>
    <property type="match status" value="1"/>
</dbReference>
<dbReference type="Pfam" id="PF00532">
    <property type="entry name" value="Peripla_BP_1"/>
    <property type="match status" value="1"/>
</dbReference>
<proteinExistence type="predicted"/>
<dbReference type="eggNOG" id="COG1609">
    <property type="taxonomic scope" value="Bacteria"/>
</dbReference>
<evidence type="ECO:0000313" key="6">
    <source>
        <dbReference type="Proteomes" id="UP000030351"/>
    </source>
</evidence>
<dbReference type="Pfam" id="PF00356">
    <property type="entry name" value="LacI"/>
    <property type="match status" value="1"/>
</dbReference>
<name>A0A0A3Z8C3_9GAMM</name>
<comment type="caution">
    <text evidence="5">The sequence shown here is derived from an EMBL/GenBank/DDBJ whole genome shotgun (WGS) entry which is preliminary data.</text>
</comment>
<dbReference type="InterPro" id="IPR000843">
    <property type="entry name" value="HTH_LacI"/>
</dbReference>
<sequence length="324" mass="36457">MAELAGVSKYTVLRAFKDGASISSHAREAVMEAANKLGFRPNLLARSLKNQKTNLIAILVDEFQNPHTLMILDEVSKQLGDRGYMTILFNVSSEEEYMSVLNMAGQMQVDGMIFAATILRDELIVTAKELYHVPSFHICRSTDNPDVDVVNIDGFDASKQLGELLIQQGYKRFAYMKGHDTPSSQLMRIDGFRTSLKEANKNIDKIFISGHYDRELSYKLITEHLKNTPEENRIDALFCENDVLAVGAIQAVRDFGQGAHIGIVGFDDIAEARTTTWELTTWSQRADLQITEAINRLIDGISDENGDWRFGEIRVRKSHLKPTL</sequence>
<keyword evidence="1" id="KW-0805">Transcription regulation</keyword>
<dbReference type="STRING" id="371042.NG99_11195"/>
<dbReference type="AlphaFoldDB" id="A0A0A3Z8C3"/>
<dbReference type="Proteomes" id="UP000030351">
    <property type="component" value="Unassembled WGS sequence"/>
</dbReference>
<dbReference type="InterPro" id="IPR010982">
    <property type="entry name" value="Lambda_DNA-bd_dom_sf"/>
</dbReference>
<evidence type="ECO:0000256" key="1">
    <source>
        <dbReference type="ARBA" id="ARBA00023015"/>
    </source>
</evidence>
<dbReference type="PROSITE" id="PS50932">
    <property type="entry name" value="HTH_LACI_2"/>
    <property type="match status" value="1"/>
</dbReference>
<gene>
    <name evidence="5" type="ORF">NG99_11195</name>
</gene>
<dbReference type="Gene3D" id="1.10.260.40">
    <property type="entry name" value="lambda repressor-like DNA-binding domains"/>
    <property type="match status" value="1"/>
</dbReference>
<keyword evidence="6" id="KW-1185">Reference proteome</keyword>
<dbReference type="EMBL" id="JRUQ01000032">
    <property type="protein sequence ID" value="KGT93901.1"/>
    <property type="molecule type" value="Genomic_DNA"/>
</dbReference>